<sequence>MFDGITREANRAGKELRKQQREEPVPALKKASVLVADDAPLCETEESTPTIQRTSENPETYLTGIFWSKEKAKATLDMQPWGPVTHHLPKGMKRIRLSTNQKQPDYRP</sequence>
<keyword evidence="3" id="KW-1185">Reference proteome</keyword>
<dbReference type="Proteomes" id="UP000233556">
    <property type="component" value="Unassembled WGS sequence"/>
</dbReference>
<gene>
    <name evidence="2" type="ORF">llap_11653</name>
</gene>
<feature type="compositionally biased region" description="Basic and acidic residues" evidence="1">
    <location>
        <begin position="1"/>
        <end position="24"/>
    </location>
</feature>
<dbReference type="AlphaFoldDB" id="A0A2I0TWF5"/>
<evidence type="ECO:0000256" key="1">
    <source>
        <dbReference type="SAM" id="MobiDB-lite"/>
    </source>
</evidence>
<dbReference type="EMBL" id="KZ506889">
    <property type="protein sequence ID" value="PKU38043.1"/>
    <property type="molecule type" value="Genomic_DNA"/>
</dbReference>
<proteinExistence type="predicted"/>
<protein>
    <submittedName>
        <fullName evidence="2">Uncharacterized protein</fullName>
    </submittedName>
</protein>
<evidence type="ECO:0000313" key="3">
    <source>
        <dbReference type="Proteomes" id="UP000233556"/>
    </source>
</evidence>
<feature type="compositionally biased region" description="Polar residues" evidence="1">
    <location>
        <begin position="97"/>
        <end position="108"/>
    </location>
</feature>
<name>A0A2I0TWF5_LIMLA</name>
<reference evidence="3" key="1">
    <citation type="submission" date="2017-11" db="EMBL/GenBank/DDBJ databases">
        <authorList>
            <person name="Lima N.C."/>
            <person name="Parody-Merino A.M."/>
            <person name="Battley P.F."/>
            <person name="Fidler A.E."/>
            <person name="Prosdocimi F."/>
        </authorList>
    </citation>
    <scope>NUCLEOTIDE SEQUENCE [LARGE SCALE GENOMIC DNA]</scope>
</reference>
<feature type="region of interest" description="Disordered" evidence="1">
    <location>
        <begin position="80"/>
        <end position="108"/>
    </location>
</feature>
<feature type="compositionally biased region" description="Basic residues" evidence="1">
    <location>
        <begin position="87"/>
        <end position="96"/>
    </location>
</feature>
<evidence type="ECO:0000313" key="2">
    <source>
        <dbReference type="EMBL" id="PKU38043.1"/>
    </source>
</evidence>
<accession>A0A2I0TWF5</accession>
<reference evidence="3" key="2">
    <citation type="submission" date="2017-12" db="EMBL/GenBank/DDBJ databases">
        <title>Genome sequence of the Bar-tailed Godwit (Limosa lapponica baueri).</title>
        <authorList>
            <person name="Lima N.C.B."/>
            <person name="Parody-Merino A.M."/>
            <person name="Battley P.F."/>
            <person name="Fidler A.E."/>
            <person name="Prosdocimi F."/>
        </authorList>
    </citation>
    <scope>NUCLEOTIDE SEQUENCE [LARGE SCALE GENOMIC DNA]</scope>
</reference>
<feature type="region of interest" description="Disordered" evidence="1">
    <location>
        <begin position="1"/>
        <end position="28"/>
    </location>
</feature>
<organism evidence="2 3">
    <name type="scientific">Limosa lapponica baueri</name>
    <dbReference type="NCBI Taxonomy" id="1758121"/>
    <lineage>
        <taxon>Eukaryota</taxon>
        <taxon>Metazoa</taxon>
        <taxon>Chordata</taxon>
        <taxon>Craniata</taxon>
        <taxon>Vertebrata</taxon>
        <taxon>Euteleostomi</taxon>
        <taxon>Archelosauria</taxon>
        <taxon>Archosauria</taxon>
        <taxon>Dinosauria</taxon>
        <taxon>Saurischia</taxon>
        <taxon>Theropoda</taxon>
        <taxon>Coelurosauria</taxon>
        <taxon>Aves</taxon>
        <taxon>Neognathae</taxon>
        <taxon>Neoaves</taxon>
        <taxon>Charadriiformes</taxon>
        <taxon>Scolopacidae</taxon>
        <taxon>Limosa</taxon>
    </lineage>
</organism>